<sequence length="396" mass="44329">MAAVASVFGSDDLLREILHRLNSPTCLVRSAAVSKRWLRHASDRAFLHRFRARHPPSPLGFYLVESGRPSVLFEPTRRPPALAPSVRGGGGGLGLGHRLLIDVSDCRNGRLLATVSHPCTYAVGHPLNPARGITAFPKPRIREVPMPEDGGDAMSLHNPSFFHSRQLLLLGDGTSCIAVTLMRDRNHRRVWVHLQTLQLETGFWGETTTSDPIELPQPLLGNVQFLRRKFGALNDGKLYMHCTSRYILGLDLAPTSLFYVKLPEGLMFEYVANTALSNAEGGGFCLVHVKRLQISVWRYSMDSSNTGSWNLVHTMCMRQKFGHISGSIWHSFDDVIYVAAVGDNAEFVYLLVRDEIFYMYIGSRTVEKVYKLLQQHGIMFALYPLMAVWPPTPSQC</sequence>
<reference evidence="2" key="1">
    <citation type="submission" date="2024-10" db="EMBL/GenBank/DDBJ databases">
        <authorList>
            <person name="Ryan C."/>
        </authorList>
    </citation>
    <scope>NUCLEOTIDE SEQUENCE [LARGE SCALE GENOMIC DNA]</scope>
</reference>
<accession>A0ABC9A0R3</accession>
<protein>
    <recommendedName>
        <fullName evidence="1">F-box protein AT5G49610-like beta-propeller domain-containing protein</fullName>
    </recommendedName>
</protein>
<dbReference type="Proteomes" id="UP001497457">
    <property type="component" value="Chromosome 2b"/>
</dbReference>
<dbReference type="PANTHER" id="PTHR33207">
    <property type="entry name" value="F-BOX DOMAIN CONTAINING PROTEIN-RELATED"/>
    <property type="match status" value="1"/>
</dbReference>
<gene>
    <name evidence="2" type="ORF">URODEC1_LOCUS49789</name>
</gene>
<dbReference type="AlphaFoldDB" id="A0ABC9A0R3"/>
<dbReference type="InterPro" id="IPR036047">
    <property type="entry name" value="F-box-like_dom_sf"/>
</dbReference>
<dbReference type="EMBL" id="OZ075112">
    <property type="protein sequence ID" value="CAL4969841.1"/>
    <property type="molecule type" value="Genomic_DNA"/>
</dbReference>
<dbReference type="InterPro" id="IPR056594">
    <property type="entry name" value="AT5G49610-like_b-prop"/>
</dbReference>
<proteinExistence type="predicted"/>
<keyword evidence="3" id="KW-1185">Reference proteome</keyword>
<name>A0ABC9A0R3_9POAL</name>
<organism evidence="2 3">
    <name type="scientific">Urochloa decumbens</name>
    <dbReference type="NCBI Taxonomy" id="240449"/>
    <lineage>
        <taxon>Eukaryota</taxon>
        <taxon>Viridiplantae</taxon>
        <taxon>Streptophyta</taxon>
        <taxon>Embryophyta</taxon>
        <taxon>Tracheophyta</taxon>
        <taxon>Spermatophyta</taxon>
        <taxon>Magnoliopsida</taxon>
        <taxon>Liliopsida</taxon>
        <taxon>Poales</taxon>
        <taxon>Poaceae</taxon>
        <taxon>PACMAD clade</taxon>
        <taxon>Panicoideae</taxon>
        <taxon>Panicodae</taxon>
        <taxon>Paniceae</taxon>
        <taxon>Melinidinae</taxon>
        <taxon>Urochloa</taxon>
    </lineage>
</organism>
<dbReference type="Pfam" id="PF23635">
    <property type="entry name" value="Beta-prop_AT5G49610-like"/>
    <property type="match status" value="1"/>
</dbReference>
<feature type="domain" description="F-box protein AT5G49610-like beta-propeller" evidence="1">
    <location>
        <begin position="103"/>
        <end position="392"/>
    </location>
</feature>
<evidence type="ECO:0000259" key="1">
    <source>
        <dbReference type="Pfam" id="PF23635"/>
    </source>
</evidence>
<evidence type="ECO:0000313" key="2">
    <source>
        <dbReference type="EMBL" id="CAL4969841.1"/>
    </source>
</evidence>
<dbReference type="SUPFAM" id="SSF81383">
    <property type="entry name" value="F-box domain"/>
    <property type="match status" value="1"/>
</dbReference>
<evidence type="ECO:0000313" key="3">
    <source>
        <dbReference type="Proteomes" id="UP001497457"/>
    </source>
</evidence>